<feature type="domain" description="FERM" evidence="17">
    <location>
        <begin position="43"/>
        <end position="335"/>
    </location>
</feature>
<dbReference type="GO" id="GO:0005856">
    <property type="term" value="C:cytoskeleton"/>
    <property type="evidence" value="ECO:0007669"/>
    <property type="project" value="UniProtKB-SubCell"/>
</dbReference>
<dbReference type="PROSITE" id="PS50055">
    <property type="entry name" value="TYR_PHOSPHATASE_PTP"/>
    <property type="match status" value="1"/>
</dbReference>
<name>A0A814P2K1_ADIRI</name>
<dbReference type="InterPro" id="IPR016130">
    <property type="entry name" value="Tyr_Pase_AS"/>
</dbReference>
<dbReference type="SUPFAM" id="SSF52799">
    <property type="entry name" value="(Phosphotyrosine protein) phosphatases II"/>
    <property type="match status" value="1"/>
</dbReference>
<feature type="coiled-coil region" evidence="13">
    <location>
        <begin position="1425"/>
        <end position="1452"/>
    </location>
</feature>
<gene>
    <name evidence="18" type="ORF">EDS130_LOCUS19852</name>
</gene>
<dbReference type="GO" id="GO:0006891">
    <property type="term" value="P:intra-Golgi vesicle-mediated transport"/>
    <property type="evidence" value="ECO:0007669"/>
    <property type="project" value="TreeGrafter"/>
</dbReference>
<dbReference type="Pfam" id="PF00102">
    <property type="entry name" value="Y_phosphatase"/>
    <property type="match status" value="1"/>
</dbReference>
<dbReference type="GO" id="GO:0000139">
    <property type="term" value="C:Golgi membrane"/>
    <property type="evidence" value="ECO:0007669"/>
    <property type="project" value="UniProtKB-SubCell"/>
</dbReference>
<dbReference type="SMART" id="SM00295">
    <property type="entry name" value="B41"/>
    <property type="match status" value="1"/>
</dbReference>
<feature type="domain" description="Tyrosine-protein phosphatase" evidence="15">
    <location>
        <begin position="588"/>
        <end position="849"/>
    </location>
</feature>
<comment type="similarity">
    <text evidence="3">Belongs to the COG2 family.</text>
</comment>
<keyword evidence="7" id="KW-0963">Cytoplasm</keyword>
<evidence type="ECO:0000259" key="17">
    <source>
        <dbReference type="PROSITE" id="PS50057"/>
    </source>
</evidence>
<dbReference type="PRINTS" id="PR00700">
    <property type="entry name" value="PRTYPHPHTASE"/>
</dbReference>
<keyword evidence="13" id="KW-0175">Coiled coil</keyword>
<dbReference type="GO" id="GO:0015031">
    <property type="term" value="P:protein transport"/>
    <property type="evidence" value="ECO:0007669"/>
    <property type="project" value="UniProtKB-KW"/>
</dbReference>
<dbReference type="InterPro" id="IPR003595">
    <property type="entry name" value="Tyr_Pase_cat"/>
</dbReference>
<dbReference type="Gene3D" id="3.90.190.10">
    <property type="entry name" value="Protein tyrosine phosphatase superfamily"/>
    <property type="match status" value="1"/>
</dbReference>
<evidence type="ECO:0000313" key="19">
    <source>
        <dbReference type="Proteomes" id="UP000663852"/>
    </source>
</evidence>
<comment type="similarity">
    <text evidence="4">Belongs to the protein-tyrosine phosphatase family. Non-receptor class subfamily.</text>
</comment>
<dbReference type="InterPro" id="IPR000387">
    <property type="entry name" value="Tyr_Pase_dom"/>
</dbReference>
<keyword evidence="8" id="KW-0653">Protein transport</keyword>
<evidence type="ECO:0000256" key="11">
    <source>
        <dbReference type="ARBA" id="ARBA00023212"/>
    </source>
</evidence>
<evidence type="ECO:0000256" key="13">
    <source>
        <dbReference type="SAM" id="Coils"/>
    </source>
</evidence>
<dbReference type="Pfam" id="PF06148">
    <property type="entry name" value="COG2_N"/>
    <property type="match status" value="1"/>
</dbReference>
<evidence type="ECO:0000313" key="18">
    <source>
        <dbReference type="EMBL" id="CAF1098154.1"/>
    </source>
</evidence>
<protein>
    <recommendedName>
        <fullName evidence="5">Conserved oligomeric Golgi complex subunit 2</fullName>
    </recommendedName>
    <alternativeName>
        <fullName evidence="12">Component of oligomeric Golgi complex 2</fullName>
    </alternativeName>
</protein>
<evidence type="ECO:0000256" key="10">
    <source>
        <dbReference type="ARBA" id="ARBA00023136"/>
    </source>
</evidence>
<dbReference type="SUPFAM" id="SSF47031">
    <property type="entry name" value="Second domain of FERM"/>
    <property type="match status" value="1"/>
</dbReference>
<evidence type="ECO:0000256" key="9">
    <source>
        <dbReference type="ARBA" id="ARBA00023034"/>
    </source>
</evidence>
<evidence type="ECO:0000256" key="8">
    <source>
        <dbReference type="ARBA" id="ARBA00022927"/>
    </source>
</evidence>
<comment type="caution">
    <text evidence="18">The sequence shown here is derived from an EMBL/GenBank/DDBJ whole genome shotgun (WGS) entry which is preliminary data.</text>
</comment>
<dbReference type="InterPro" id="IPR029021">
    <property type="entry name" value="Prot-tyrosine_phosphatase-like"/>
</dbReference>
<keyword evidence="6" id="KW-0813">Transport</keyword>
<feature type="compositionally biased region" description="Low complexity" evidence="14">
    <location>
        <begin position="376"/>
        <end position="392"/>
    </location>
</feature>
<dbReference type="InterPro" id="IPR019749">
    <property type="entry name" value="Band_41_domain"/>
</dbReference>
<dbReference type="PANTHER" id="PTHR12961:SF0">
    <property type="entry name" value="CONSERVED OLIGOMERIC GOLGI COMPLEX SUBUNIT 2"/>
    <property type="match status" value="1"/>
</dbReference>
<evidence type="ECO:0000259" key="16">
    <source>
        <dbReference type="PROSITE" id="PS50056"/>
    </source>
</evidence>
<evidence type="ECO:0000256" key="12">
    <source>
        <dbReference type="ARBA" id="ARBA00031344"/>
    </source>
</evidence>
<evidence type="ECO:0000256" key="7">
    <source>
        <dbReference type="ARBA" id="ARBA00022490"/>
    </source>
</evidence>
<dbReference type="EMBL" id="CAJNOJ010000096">
    <property type="protein sequence ID" value="CAF1098154.1"/>
    <property type="molecule type" value="Genomic_DNA"/>
</dbReference>
<evidence type="ECO:0000256" key="14">
    <source>
        <dbReference type="SAM" id="MobiDB-lite"/>
    </source>
</evidence>
<dbReference type="InterPro" id="IPR009316">
    <property type="entry name" value="COG2"/>
</dbReference>
<evidence type="ECO:0000256" key="1">
    <source>
        <dbReference type="ARBA" id="ARBA00004245"/>
    </source>
</evidence>
<keyword evidence="11" id="KW-0206">Cytoskeleton</keyword>
<dbReference type="SUPFAM" id="SSF50729">
    <property type="entry name" value="PH domain-like"/>
    <property type="match status" value="1"/>
</dbReference>
<dbReference type="PANTHER" id="PTHR12961">
    <property type="entry name" value="CONSERVED OLIGOMERIC GOLGI COMPLEX COMPONENT 2"/>
    <property type="match status" value="1"/>
</dbReference>
<dbReference type="SMART" id="SM00404">
    <property type="entry name" value="PTPc_motif"/>
    <property type="match status" value="1"/>
</dbReference>
<evidence type="ECO:0000256" key="4">
    <source>
        <dbReference type="ARBA" id="ARBA00009649"/>
    </source>
</evidence>
<dbReference type="OrthoDB" id="5854685at2759"/>
<evidence type="ECO:0000256" key="6">
    <source>
        <dbReference type="ARBA" id="ARBA00022448"/>
    </source>
</evidence>
<dbReference type="InterPro" id="IPR014352">
    <property type="entry name" value="FERM/acyl-CoA-bd_prot_sf"/>
</dbReference>
<dbReference type="Gene3D" id="1.20.80.10">
    <property type="match status" value="1"/>
</dbReference>
<dbReference type="InterPro" id="IPR035963">
    <property type="entry name" value="FERM_2"/>
</dbReference>
<reference evidence="18" key="1">
    <citation type="submission" date="2021-02" db="EMBL/GenBank/DDBJ databases">
        <authorList>
            <person name="Nowell W R."/>
        </authorList>
    </citation>
    <scope>NUCLEOTIDE SEQUENCE</scope>
</reference>
<feature type="domain" description="Tyrosine specific protein phosphatases" evidence="16">
    <location>
        <begin position="761"/>
        <end position="837"/>
    </location>
</feature>
<dbReference type="SMART" id="SM00194">
    <property type="entry name" value="PTPc"/>
    <property type="match status" value="1"/>
</dbReference>
<dbReference type="GO" id="GO:0004725">
    <property type="term" value="F:protein tyrosine phosphatase activity"/>
    <property type="evidence" value="ECO:0007669"/>
    <property type="project" value="InterPro"/>
</dbReference>
<dbReference type="InterPro" id="IPR019748">
    <property type="entry name" value="FERM_central"/>
</dbReference>
<dbReference type="Pfam" id="PF12022">
    <property type="entry name" value="COG2_C"/>
    <property type="match status" value="1"/>
</dbReference>
<evidence type="ECO:0000259" key="15">
    <source>
        <dbReference type="PROSITE" id="PS50055"/>
    </source>
</evidence>
<keyword evidence="10" id="KW-0472">Membrane</keyword>
<accession>A0A814P2K1</accession>
<dbReference type="PROSITE" id="PS50056">
    <property type="entry name" value="TYR_PHOSPHATASE_2"/>
    <property type="match status" value="1"/>
</dbReference>
<dbReference type="GO" id="GO:0007030">
    <property type="term" value="P:Golgi organization"/>
    <property type="evidence" value="ECO:0007669"/>
    <property type="project" value="InterPro"/>
</dbReference>
<dbReference type="GO" id="GO:0017119">
    <property type="term" value="C:Golgi transport complex"/>
    <property type="evidence" value="ECO:0007669"/>
    <property type="project" value="TreeGrafter"/>
</dbReference>
<evidence type="ECO:0000256" key="2">
    <source>
        <dbReference type="ARBA" id="ARBA00004395"/>
    </source>
</evidence>
<dbReference type="PROSITE" id="PS00383">
    <property type="entry name" value="TYR_PHOSPHATASE_1"/>
    <property type="match status" value="1"/>
</dbReference>
<dbReference type="Proteomes" id="UP000663852">
    <property type="component" value="Unassembled WGS sequence"/>
</dbReference>
<proteinExistence type="inferred from homology"/>
<feature type="region of interest" description="Disordered" evidence="14">
    <location>
        <begin position="355"/>
        <end position="392"/>
    </location>
</feature>
<sequence length="1512" mass="173703">MPSLFGKSHLYRYDIQGGAKSHYLVFVHLPCLSTHLKHLYQPSLIPFNEYEQETIECLMNHNSLTNDCINYLFQRLHIRDEKLSTCFALSYFNKINNQSYWLDPSLPMKQQLPKSETKPNLSFSILLYPPVPYGITDEKAQRILYQQLFCNFISSMYTIPTNLIETLAAYFLRGCFDNKFDADKNRDILRLIITAVGLSEENTDGMKEKIVKLYRDLHGIDKRSAQNLFVHQISQSPTYGMTHLEVKNTLNEAIHLGLNHNGIHSRSLLRNEFKLEVCWQNILSISSNKQRQITVTARNGSTNVQTLIYYTDSTNYNRYCLRLLHLFSNYFSKYSHSQSENIPKLPTPMIKKPKMAHGISVPDLRSDGESLSNDRTSPSACSSTRSSNNSSSIWTGSLPNLTVQLSTHQQANEKAKNKTDPYATFAENLNHIEEQETISPIPIKKASSSPRHSLPVSYQSQSPMLKKLSHRSLLTSTTSLGLSCSLATYNKSSISPSIINVSKISSSINLSPCFSCECLHRSGDQDSLRHSPSTVSAISTTSRTFINSRTFLSSTSVPLETDTVSVHDDAPTDIWLSDFESKLLSNTVYDEFDSIPLARINSSIQDGRLGENTRRNRYADVIPYDDTRVRLIPTKENLHGYINASHVKIRVENTIYSYIAAESPLPLTVYDFWRMISGSNVHVIVMLIGNDLQLCANYFPKSKNEKCRTDEFEIELISEQNRQDFHIRHLRMKLLNGQRTRTIVHLQYTAWDEAQIPLDTSSFINFVNVANSFQRHYGETNPCLVHCTAGIGRTGIFILMHVMIQCITFNKKVSVASVLKVMREHHKIMVGLPNESSTFCFDRDELSKADFNVDAFVVKYKREVGLEKLRDDLDLFLRVLQSNMVDLINRDFADFLNLSTNLVGFDKSITTLKNPLTAMKVDILKINEILSAQRKQVEEKVREQEAIRKRRQVVQSIIDVQKSVQQLNELDDAINLSKIEISEMIERAVVQFSFISIQLEKCGENEPVVESLKTTIENLRRVFEKRLTTAFIDAYCQPNMSLLADSLKGLASISLQTVAEQTFANEIVRPYMDKNIRNLLLQQTDDISSAFTRTLDFIRTECKAMLYVVERINRECGSHFDFVVNSIIPQLTRCLEESCQNLFSAADPDVFHKRYSSWLYFISDLELSKTSKQNLKTSQVYQDFSSRWDIIVYYQIRFLEISNAIENVLLNQPFRLHEDSSALYKTLITSTIFQSMERCWQTTYFLEPLAHQFWKLTLQCLVRFRVWIEAFDVKTLDMKFLLNLYIDLKVFSQETQTFFHRTILSERLTSITSLSPNITTELTNIFNETLSVLTNKCRFNLKNLVVQQLIQRCNDTLQSVQDIPRMYRKTNREAPTKPSNCIATTFRHLQVFANDYSGTLLTPEECQEFLTTVLEEITKHYYDLCSEILSSVKKMEENIQRLRRVRESSKALSTMSQSMTASSSAALTDDNKIRMQIQNDVSAFSSELDKFHIEIESSKKLTILNEESRLQI</sequence>
<comment type="subcellular location">
    <subcellularLocation>
        <location evidence="1">Cytoplasm</location>
        <location evidence="1">Cytoskeleton</location>
    </subcellularLocation>
    <subcellularLocation>
        <location evidence="2">Golgi apparatus membrane</location>
        <topology evidence="2">Peripheral membrane protein</topology>
    </subcellularLocation>
</comment>
<evidence type="ECO:0000256" key="5">
    <source>
        <dbReference type="ARBA" id="ARBA00020977"/>
    </source>
</evidence>
<dbReference type="InterPro" id="IPR024603">
    <property type="entry name" value="COG_complex_COG2_C"/>
</dbReference>
<keyword evidence="9" id="KW-0333">Golgi apparatus</keyword>
<dbReference type="InterPro" id="IPR024602">
    <property type="entry name" value="COG_su2_N"/>
</dbReference>
<evidence type="ECO:0000256" key="3">
    <source>
        <dbReference type="ARBA" id="ARBA00007603"/>
    </source>
</evidence>
<dbReference type="InterPro" id="IPR000242">
    <property type="entry name" value="PTP_cat"/>
</dbReference>
<dbReference type="InterPro" id="IPR000299">
    <property type="entry name" value="FERM_domain"/>
</dbReference>
<dbReference type="Pfam" id="PF00373">
    <property type="entry name" value="FERM_M"/>
    <property type="match status" value="1"/>
</dbReference>
<organism evidence="18 19">
    <name type="scientific">Adineta ricciae</name>
    <name type="common">Rotifer</name>
    <dbReference type="NCBI Taxonomy" id="249248"/>
    <lineage>
        <taxon>Eukaryota</taxon>
        <taxon>Metazoa</taxon>
        <taxon>Spiralia</taxon>
        <taxon>Gnathifera</taxon>
        <taxon>Rotifera</taxon>
        <taxon>Eurotatoria</taxon>
        <taxon>Bdelloidea</taxon>
        <taxon>Adinetida</taxon>
        <taxon>Adinetidae</taxon>
        <taxon>Adineta</taxon>
    </lineage>
</organism>
<dbReference type="PROSITE" id="PS50057">
    <property type="entry name" value="FERM_3"/>
    <property type="match status" value="1"/>
</dbReference>